<evidence type="ECO:0000259" key="8">
    <source>
        <dbReference type="PROSITE" id="PS50928"/>
    </source>
</evidence>
<feature type="transmembrane region" description="Helical" evidence="7">
    <location>
        <begin position="139"/>
        <end position="162"/>
    </location>
</feature>
<evidence type="ECO:0000256" key="5">
    <source>
        <dbReference type="ARBA" id="ARBA00022989"/>
    </source>
</evidence>
<evidence type="ECO:0000256" key="3">
    <source>
        <dbReference type="ARBA" id="ARBA00022475"/>
    </source>
</evidence>
<keyword evidence="2 7" id="KW-0813">Transport</keyword>
<organism evidence="9 10">
    <name type="scientific">Paenibacillus pectinilyticus</name>
    <dbReference type="NCBI Taxonomy" id="512399"/>
    <lineage>
        <taxon>Bacteria</taxon>
        <taxon>Bacillati</taxon>
        <taxon>Bacillota</taxon>
        <taxon>Bacilli</taxon>
        <taxon>Bacillales</taxon>
        <taxon>Paenibacillaceae</taxon>
        <taxon>Paenibacillus</taxon>
    </lineage>
</organism>
<dbReference type="Proteomes" id="UP000093309">
    <property type="component" value="Unassembled WGS sequence"/>
</dbReference>
<feature type="domain" description="ABC transmembrane type-1" evidence="8">
    <location>
        <begin position="70"/>
        <end position="265"/>
    </location>
</feature>
<evidence type="ECO:0000256" key="1">
    <source>
        <dbReference type="ARBA" id="ARBA00004651"/>
    </source>
</evidence>
<feature type="transmembrane region" description="Helical" evidence="7">
    <location>
        <begin position="12"/>
        <end position="32"/>
    </location>
</feature>
<comment type="similarity">
    <text evidence="7">Belongs to the binding-protein-dependent transport system permease family.</text>
</comment>
<dbReference type="PANTHER" id="PTHR43744">
    <property type="entry name" value="ABC TRANSPORTER PERMEASE PROTEIN MG189-RELATED-RELATED"/>
    <property type="match status" value="1"/>
</dbReference>
<dbReference type="PROSITE" id="PS50928">
    <property type="entry name" value="ABC_TM1"/>
    <property type="match status" value="1"/>
</dbReference>
<evidence type="ECO:0000313" key="9">
    <source>
        <dbReference type="EMBL" id="OCT13020.1"/>
    </source>
</evidence>
<dbReference type="OrthoDB" id="187395at2"/>
<keyword evidence="3" id="KW-1003">Cell membrane</keyword>
<evidence type="ECO:0000313" key="10">
    <source>
        <dbReference type="Proteomes" id="UP000093309"/>
    </source>
</evidence>
<dbReference type="AlphaFoldDB" id="A0A1C0ZYC3"/>
<dbReference type="Gene3D" id="1.10.3720.10">
    <property type="entry name" value="MetI-like"/>
    <property type="match status" value="1"/>
</dbReference>
<dbReference type="CDD" id="cd06261">
    <property type="entry name" value="TM_PBP2"/>
    <property type="match status" value="1"/>
</dbReference>
<proteinExistence type="inferred from homology"/>
<dbReference type="STRING" id="512399.A8709_20920"/>
<evidence type="ECO:0000256" key="2">
    <source>
        <dbReference type="ARBA" id="ARBA00022448"/>
    </source>
</evidence>
<comment type="subcellular location">
    <subcellularLocation>
        <location evidence="1 7">Cell membrane</location>
        <topology evidence="1 7">Multi-pass membrane protein</topology>
    </subcellularLocation>
</comment>
<accession>A0A1C0ZYC3</accession>
<feature type="transmembrane region" description="Helical" evidence="7">
    <location>
        <begin position="106"/>
        <end position="124"/>
    </location>
</feature>
<protein>
    <submittedName>
        <fullName evidence="9">Sugar ABC transporter permease</fullName>
    </submittedName>
</protein>
<dbReference type="Pfam" id="PF00528">
    <property type="entry name" value="BPD_transp_1"/>
    <property type="match status" value="1"/>
</dbReference>
<evidence type="ECO:0000256" key="6">
    <source>
        <dbReference type="ARBA" id="ARBA00023136"/>
    </source>
</evidence>
<reference evidence="10" key="1">
    <citation type="submission" date="2016-05" db="EMBL/GenBank/DDBJ databases">
        <title>Paenibacillus oryzae. sp. nov., isolated from the rice root.</title>
        <authorList>
            <person name="Zhang J."/>
            <person name="Zhang X."/>
        </authorList>
    </citation>
    <scope>NUCLEOTIDE SEQUENCE [LARGE SCALE GENOMIC DNA]</scope>
    <source>
        <strain evidence="10">KCTC13222</strain>
    </source>
</reference>
<keyword evidence="10" id="KW-1185">Reference proteome</keyword>
<keyword evidence="5 7" id="KW-1133">Transmembrane helix</keyword>
<comment type="caution">
    <text evidence="9">The sequence shown here is derived from an EMBL/GenBank/DDBJ whole genome shotgun (WGS) entry which is preliminary data.</text>
</comment>
<name>A0A1C0ZYC3_9BACL</name>
<evidence type="ECO:0000256" key="7">
    <source>
        <dbReference type="RuleBase" id="RU363032"/>
    </source>
</evidence>
<gene>
    <name evidence="9" type="ORF">A8709_20920</name>
</gene>
<dbReference type="EMBL" id="LYPC01000026">
    <property type="protein sequence ID" value="OCT13020.1"/>
    <property type="molecule type" value="Genomic_DNA"/>
</dbReference>
<dbReference type="PANTHER" id="PTHR43744:SF8">
    <property type="entry name" value="SN-GLYCEROL-3-PHOSPHATE TRANSPORT SYSTEM PERMEASE PROTEIN UGPE"/>
    <property type="match status" value="1"/>
</dbReference>
<dbReference type="SUPFAM" id="SSF161098">
    <property type="entry name" value="MetI-like"/>
    <property type="match status" value="1"/>
</dbReference>
<keyword evidence="4 7" id="KW-0812">Transmembrane</keyword>
<evidence type="ECO:0000256" key="4">
    <source>
        <dbReference type="ARBA" id="ARBA00022692"/>
    </source>
</evidence>
<dbReference type="GO" id="GO:0055085">
    <property type="term" value="P:transmembrane transport"/>
    <property type="evidence" value="ECO:0007669"/>
    <property type="project" value="InterPro"/>
</dbReference>
<keyword evidence="6 7" id="KW-0472">Membrane</keyword>
<feature type="transmembrane region" description="Helical" evidence="7">
    <location>
        <begin position="246"/>
        <end position="265"/>
    </location>
</feature>
<dbReference type="GO" id="GO:0005886">
    <property type="term" value="C:plasma membrane"/>
    <property type="evidence" value="ECO:0007669"/>
    <property type="project" value="UniProtKB-SubCell"/>
</dbReference>
<dbReference type="InterPro" id="IPR000515">
    <property type="entry name" value="MetI-like"/>
</dbReference>
<dbReference type="InterPro" id="IPR035906">
    <property type="entry name" value="MetI-like_sf"/>
</dbReference>
<feature type="transmembrane region" description="Helical" evidence="7">
    <location>
        <begin position="183"/>
        <end position="205"/>
    </location>
</feature>
<feature type="transmembrane region" description="Helical" evidence="7">
    <location>
        <begin position="73"/>
        <end position="94"/>
    </location>
</feature>
<sequence length="280" mass="31212">MKTRKAIEAIPLYFFLVLLAILVIFPIFYVIISSLKNTASILTSTSFFPETITLKNYVRAWNLSNFKVYVWNSIYMCTFIVIGTIITSISAGYVFSRGRFIGKRPLLALITFSMFISAGSLYLYPQLNIAKILHLNNSLWGVIIIYIFGINVTNLYLAKGFIDGIPKEIDEAAKVDGCSFFRIFYNIIFPLTKPLVATVGLLAFMNSWNDYLLPMVFTLGNPDKQPLVVGIVSMKTSGESVTSWDLMMAGTVMSVVPMLVVFIALNKYFVTGLTSGAIKG</sequence>